<reference evidence="1 2" key="1">
    <citation type="submission" date="2020-06" db="EMBL/GenBank/DDBJ databases">
        <title>Genomic analysis of Salicibibacter sp. NKC5-3.</title>
        <authorList>
            <person name="Oh Y.J."/>
        </authorList>
    </citation>
    <scope>NUCLEOTIDE SEQUENCE [LARGE SCALE GENOMIC DNA]</scope>
    <source>
        <strain evidence="1 2">NKC5-3</strain>
    </source>
</reference>
<proteinExistence type="predicted"/>
<protein>
    <submittedName>
        <fullName evidence="1">Uncharacterized protein</fullName>
    </submittedName>
</protein>
<accession>A0A7T6YZI4</accession>
<dbReference type="Proteomes" id="UP000595823">
    <property type="component" value="Chromosome"/>
</dbReference>
<dbReference type="RefSeq" id="WP_200126202.1">
    <property type="nucleotide sequence ID" value="NZ_CP054705.1"/>
</dbReference>
<keyword evidence="2" id="KW-1185">Reference proteome</keyword>
<dbReference type="AlphaFoldDB" id="A0A7T6YZI4"/>
<organism evidence="1 2">
    <name type="scientific">Salicibibacter cibarius</name>
    <dbReference type="NCBI Taxonomy" id="2743000"/>
    <lineage>
        <taxon>Bacteria</taxon>
        <taxon>Bacillati</taxon>
        <taxon>Bacillota</taxon>
        <taxon>Bacilli</taxon>
        <taxon>Bacillales</taxon>
        <taxon>Bacillaceae</taxon>
        <taxon>Salicibibacter</taxon>
    </lineage>
</organism>
<name>A0A7T6YZI4_9BACI</name>
<evidence type="ECO:0000313" key="2">
    <source>
        <dbReference type="Proteomes" id="UP000595823"/>
    </source>
</evidence>
<evidence type="ECO:0000313" key="1">
    <source>
        <dbReference type="EMBL" id="QQK74206.1"/>
    </source>
</evidence>
<sequence length="54" mass="6059">MKVVNDTQAKTITATMTYDEVATLAHALKQPARKDAEIKQMLHNLHNPTVKGRE</sequence>
<dbReference type="KEGG" id="scia:HUG15_00285"/>
<dbReference type="EMBL" id="CP054705">
    <property type="protein sequence ID" value="QQK74206.1"/>
    <property type="molecule type" value="Genomic_DNA"/>
</dbReference>
<gene>
    <name evidence="1" type="ORF">HUG15_00285</name>
</gene>